<gene>
    <name evidence="2" type="ORF">NDU88_003160</name>
</gene>
<feature type="region of interest" description="Disordered" evidence="1">
    <location>
        <begin position="23"/>
        <end position="155"/>
    </location>
</feature>
<feature type="compositionally biased region" description="Basic and acidic residues" evidence="1">
    <location>
        <begin position="135"/>
        <end position="147"/>
    </location>
</feature>
<evidence type="ECO:0000256" key="1">
    <source>
        <dbReference type="SAM" id="MobiDB-lite"/>
    </source>
</evidence>
<organism evidence="2 3">
    <name type="scientific">Pleurodeles waltl</name>
    <name type="common">Iberian ribbed newt</name>
    <dbReference type="NCBI Taxonomy" id="8319"/>
    <lineage>
        <taxon>Eukaryota</taxon>
        <taxon>Metazoa</taxon>
        <taxon>Chordata</taxon>
        <taxon>Craniata</taxon>
        <taxon>Vertebrata</taxon>
        <taxon>Euteleostomi</taxon>
        <taxon>Amphibia</taxon>
        <taxon>Batrachia</taxon>
        <taxon>Caudata</taxon>
        <taxon>Salamandroidea</taxon>
        <taxon>Salamandridae</taxon>
        <taxon>Pleurodelinae</taxon>
        <taxon>Pleurodeles</taxon>
    </lineage>
</organism>
<dbReference type="EMBL" id="JANPWB010000004">
    <property type="protein sequence ID" value="KAJ1193864.1"/>
    <property type="molecule type" value="Genomic_DNA"/>
</dbReference>
<keyword evidence="3" id="KW-1185">Reference proteome</keyword>
<evidence type="ECO:0000313" key="2">
    <source>
        <dbReference type="EMBL" id="KAJ1193864.1"/>
    </source>
</evidence>
<protein>
    <submittedName>
        <fullName evidence="2">Uncharacterized protein</fullName>
    </submittedName>
</protein>
<name>A0AAV7UXP2_PLEWA</name>
<feature type="compositionally biased region" description="Basic and acidic residues" evidence="1">
    <location>
        <begin position="42"/>
        <end position="56"/>
    </location>
</feature>
<accession>A0AAV7UXP2</accession>
<proteinExistence type="predicted"/>
<comment type="caution">
    <text evidence="2">The sequence shown here is derived from an EMBL/GenBank/DDBJ whole genome shotgun (WGS) entry which is preliminary data.</text>
</comment>
<feature type="compositionally biased region" description="Low complexity" evidence="1">
    <location>
        <begin position="103"/>
        <end position="114"/>
    </location>
</feature>
<sequence>MIPTLRSFSRCVRHGSHLVKAARISGKNRTSRGGTPVGKGLTEGRKERQLVVERKQRQGGIEISSPKEQPSSMAARRRCRAVLKPSPDRQLTETRGGSSTPPGLGASNSSSALLEPGTYGPKQRGEILGSPCCHPRTERTGDPERLSLKPSPPSGRIRDKGLYLIAPRCSAASGAFLGQMDGGCVRMSDPGRIPDVRLLQERTLPHASSEAIRSCGTAHEDRAHRRERCSPRCRRPGSPSGALLPSLQETRLSVGSAAPLVAGDQALRWECCSPRRRRPGSLSGVLLPSSQETGLSVGSAAPLVAGDRALCRECCSPRSRRPGSLSGVLLPSSQETGLSVGSAAPLAAGTGLSVGSAAPLAAGDRALCRECCSPRRRRPGSLSGVLLPSPQETGLSVGSAAPLAAGTGLSVGSAAPLVAGDRALRRERCSSRRGGLGSTVGSADSLVAGDQAHLRERCWTGLYRREH</sequence>
<dbReference type="Proteomes" id="UP001066276">
    <property type="component" value="Chromosome 2_2"/>
</dbReference>
<evidence type="ECO:0000313" key="3">
    <source>
        <dbReference type="Proteomes" id="UP001066276"/>
    </source>
</evidence>
<dbReference type="AlphaFoldDB" id="A0AAV7UXP2"/>
<reference evidence="2" key="1">
    <citation type="journal article" date="2022" name="bioRxiv">
        <title>Sequencing and chromosome-scale assembly of the giantPleurodeles waltlgenome.</title>
        <authorList>
            <person name="Brown T."/>
            <person name="Elewa A."/>
            <person name="Iarovenko S."/>
            <person name="Subramanian E."/>
            <person name="Araus A.J."/>
            <person name="Petzold A."/>
            <person name="Susuki M."/>
            <person name="Suzuki K.-i.T."/>
            <person name="Hayashi T."/>
            <person name="Toyoda A."/>
            <person name="Oliveira C."/>
            <person name="Osipova E."/>
            <person name="Leigh N.D."/>
            <person name="Simon A."/>
            <person name="Yun M.H."/>
        </authorList>
    </citation>
    <scope>NUCLEOTIDE SEQUENCE</scope>
    <source>
        <strain evidence="2">20211129_DDA</strain>
        <tissue evidence="2">Liver</tissue>
    </source>
</reference>